<accession>A0ABV7M704</accession>
<dbReference type="InterPro" id="IPR029039">
    <property type="entry name" value="Flavoprotein-like_sf"/>
</dbReference>
<evidence type="ECO:0000313" key="4">
    <source>
        <dbReference type="EMBL" id="MFC3301209.1"/>
    </source>
</evidence>
<dbReference type="InterPro" id="IPR051545">
    <property type="entry name" value="NAD(P)H_dehydrogenase_qn"/>
</dbReference>
<dbReference type="InterPro" id="IPR003680">
    <property type="entry name" value="Flavodoxin_fold"/>
</dbReference>
<protein>
    <submittedName>
        <fullName evidence="4">NAD(P)H-dependent oxidoreductase</fullName>
        <ecNumber evidence="4">1.-.-.-</ecNumber>
        <ecNumber evidence="4">1.6.99.-</ecNumber>
    </submittedName>
</protein>
<evidence type="ECO:0000259" key="3">
    <source>
        <dbReference type="Pfam" id="PF02525"/>
    </source>
</evidence>
<evidence type="ECO:0000256" key="2">
    <source>
        <dbReference type="ARBA" id="ARBA00023002"/>
    </source>
</evidence>
<evidence type="ECO:0000256" key="1">
    <source>
        <dbReference type="ARBA" id="ARBA00006252"/>
    </source>
</evidence>
<comment type="caution">
    <text evidence="4">The sequence shown here is derived from an EMBL/GenBank/DDBJ whole genome shotgun (WGS) entry which is preliminary data.</text>
</comment>
<comment type="similarity">
    <text evidence="1">Belongs to the NAD(P)H dehydrogenase (quinone) family.</text>
</comment>
<gene>
    <name evidence="4" type="ORF">ACFONP_00505</name>
</gene>
<dbReference type="EC" id="1.-.-.-" evidence="4"/>
<dbReference type="GO" id="GO:0016491">
    <property type="term" value="F:oxidoreductase activity"/>
    <property type="evidence" value="ECO:0007669"/>
    <property type="project" value="UniProtKB-KW"/>
</dbReference>
<dbReference type="EMBL" id="JBHRVA010000001">
    <property type="protein sequence ID" value="MFC3301209.1"/>
    <property type="molecule type" value="Genomic_DNA"/>
</dbReference>
<dbReference type="SUPFAM" id="SSF52218">
    <property type="entry name" value="Flavoproteins"/>
    <property type="match status" value="1"/>
</dbReference>
<dbReference type="PANTHER" id="PTHR10204:SF34">
    <property type="entry name" value="NAD(P)H DEHYDROGENASE [QUINONE] 1 ISOFORM 1"/>
    <property type="match status" value="1"/>
</dbReference>
<organism evidence="4 5">
    <name type="scientific">Parvularcula lutaonensis</name>
    <dbReference type="NCBI Taxonomy" id="491923"/>
    <lineage>
        <taxon>Bacteria</taxon>
        <taxon>Pseudomonadati</taxon>
        <taxon>Pseudomonadota</taxon>
        <taxon>Alphaproteobacteria</taxon>
        <taxon>Parvularculales</taxon>
        <taxon>Parvularculaceae</taxon>
        <taxon>Parvularcula</taxon>
    </lineage>
</organism>
<dbReference type="Gene3D" id="3.40.50.360">
    <property type="match status" value="1"/>
</dbReference>
<feature type="domain" description="Flavodoxin-like fold" evidence="3">
    <location>
        <begin position="5"/>
        <end position="184"/>
    </location>
</feature>
<evidence type="ECO:0000313" key="5">
    <source>
        <dbReference type="Proteomes" id="UP001595607"/>
    </source>
</evidence>
<dbReference type="Pfam" id="PF02525">
    <property type="entry name" value="Flavodoxin_2"/>
    <property type="match status" value="1"/>
</dbReference>
<keyword evidence="2 4" id="KW-0560">Oxidoreductase</keyword>
<dbReference type="PANTHER" id="PTHR10204">
    <property type="entry name" value="NAD P H OXIDOREDUCTASE-RELATED"/>
    <property type="match status" value="1"/>
</dbReference>
<dbReference type="Proteomes" id="UP001595607">
    <property type="component" value="Unassembled WGS sequence"/>
</dbReference>
<reference evidence="5" key="1">
    <citation type="journal article" date="2019" name="Int. J. Syst. Evol. Microbiol.">
        <title>The Global Catalogue of Microorganisms (GCM) 10K type strain sequencing project: providing services to taxonomists for standard genome sequencing and annotation.</title>
        <authorList>
            <consortium name="The Broad Institute Genomics Platform"/>
            <consortium name="The Broad Institute Genome Sequencing Center for Infectious Disease"/>
            <person name="Wu L."/>
            <person name="Ma J."/>
        </authorList>
    </citation>
    <scope>NUCLEOTIDE SEQUENCE [LARGE SCALE GENOMIC DNA]</scope>
    <source>
        <strain evidence="5">KCTC 22245</strain>
    </source>
</reference>
<dbReference type="EC" id="1.6.99.-" evidence="4"/>
<dbReference type="RefSeq" id="WP_229786248.1">
    <property type="nucleotide sequence ID" value="NZ_BMXU01000003.1"/>
</dbReference>
<keyword evidence="5" id="KW-1185">Reference proteome</keyword>
<name>A0ABV7M704_9PROT</name>
<sequence>MVEPKRITLLLGHPSRNRSYCRALAERYRDAAVKAGHGISFFDGASLDVPFLHNTEEFESGEPPESVRPLQAAISEGEHFVIVFPMWMGTLPAYTKALIEQTFRPGFALDMSDPTSFPKQLMKGKSARIIMTMGMPAAAYRFIFRAHGLKNLERSLLGLCGFKPIRSTLIGRVEAGGSEYRERWLRRIDKLGAKAA</sequence>
<proteinExistence type="inferred from homology"/>